<reference evidence="3 4" key="1">
    <citation type="submission" date="2022-03" db="EMBL/GenBank/DDBJ databases">
        <authorList>
            <person name="He Y."/>
        </authorList>
    </citation>
    <scope>NUCLEOTIDE SEQUENCE [LARGE SCALE GENOMIC DNA]</scope>
    <source>
        <strain evidence="3 4">TK19116</strain>
    </source>
</reference>
<dbReference type="EMBL" id="JAKZEU010000018">
    <property type="protein sequence ID" value="MCQ0972275.1"/>
    <property type="molecule type" value="Genomic_DNA"/>
</dbReference>
<sequence length="68" mass="7660">RHGVKVIVDRLPSEGERIEKVLARHATDLDADMIVMGAWGHSRLRERIFGGVTQSMIEQPPLPVFLAR</sequence>
<protein>
    <submittedName>
        <fullName evidence="3">Universal stress protein</fullName>
    </submittedName>
</protein>
<organism evidence="3 4">
    <name type="scientific">Paracoccus albicereus</name>
    <dbReference type="NCBI Taxonomy" id="2922394"/>
    <lineage>
        <taxon>Bacteria</taxon>
        <taxon>Pseudomonadati</taxon>
        <taxon>Pseudomonadota</taxon>
        <taxon>Alphaproteobacteria</taxon>
        <taxon>Rhodobacterales</taxon>
        <taxon>Paracoccaceae</taxon>
        <taxon>Paracoccus</taxon>
    </lineage>
</organism>
<keyword evidence="4" id="KW-1185">Reference proteome</keyword>
<dbReference type="InterPro" id="IPR006016">
    <property type="entry name" value="UspA"/>
</dbReference>
<dbReference type="SUPFAM" id="SSF52402">
    <property type="entry name" value="Adenine nucleotide alpha hydrolases-like"/>
    <property type="match status" value="1"/>
</dbReference>
<dbReference type="InterPro" id="IPR006015">
    <property type="entry name" value="Universal_stress_UspA"/>
</dbReference>
<gene>
    <name evidence="3" type="ORF">MLD63_17835</name>
</gene>
<feature type="non-terminal residue" evidence="3">
    <location>
        <position position="1"/>
    </location>
</feature>
<comment type="similarity">
    <text evidence="1">Belongs to the universal stress protein A family.</text>
</comment>
<evidence type="ECO:0000313" key="3">
    <source>
        <dbReference type="EMBL" id="MCQ0972275.1"/>
    </source>
</evidence>
<dbReference type="PRINTS" id="PR01438">
    <property type="entry name" value="UNVRSLSTRESS"/>
</dbReference>
<dbReference type="CDD" id="cd00293">
    <property type="entry name" value="USP-like"/>
    <property type="match status" value="1"/>
</dbReference>
<evidence type="ECO:0000259" key="2">
    <source>
        <dbReference type="Pfam" id="PF00582"/>
    </source>
</evidence>
<dbReference type="RefSeq" id="WP_255331251.1">
    <property type="nucleotide sequence ID" value="NZ_JAKZEU010000018.1"/>
</dbReference>
<comment type="caution">
    <text evidence="3">The sequence shown here is derived from an EMBL/GenBank/DDBJ whole genome shotgun (WGS) entry which is preliminary data.</text>
</comment>
<evidence type="ECO:0000256" key="1">
    <source>
        <dbReference type="ARBA" id="ARBA00008791"/>
    </source>
</evidence>
<evidence type="ECO:0000313" key="4">
    <source>
        <dbReference type="Proteomes" id="UP001203945"/>
    </source>
</evidence>
<dbReference type="Gene3D" id="3.40.50.12370">
    <property type="match status" value="1"/>
</dbReference>
<dbReference type="Proteomes" id="UP001203945">
    <property type="component" value="Unassembled WGS sequence"/>
</dbReference>
<accession>A0ABT1MVE2</accession>
<feature type="domain" description="UspA" evidence="2">
    <location>
        <begin position="15"/>
        <end position="67"/>
    </location>
</feature>
<name>A0ABT1MVE2_9RHOB</name>
<proteinExistence type="inferred from homology"/>
<dbReference type="Pfam" id="PF00582">
    <property type="entry name" value="Usp"/>
    <property type="match status" value="1"/>
</dbReference>